<evidence type="ECO:0000256" key="1">
    <source>
        <dbReference type="SAM" id="MobiDB-lite"/>
    </source>
</evidence>
<dbReference type="InterPro" id="IPR036691">
    <property type="entry name" value="Endo/exonu/phosph_ase_sf"/>
</dbReference>
<accession>A0A3E0VMY2</accession>
<dbReference type="EMBL" id="NBWZ01000001">
    <property type="protein sequence ID" value="RFA11035.1"/>
    <property type="molecule type" value="Genomic_DNA"/>
</dbReference>
<dbReference type="Pfam" id="PF03372">
    <property type="entry name" value="Exo_endo_phos"/>
    <property type="match status" value="1"/>
</dbReference>
<dbReference type="Gene3D" id="3.60.10.10">
    <property type="entry name" value="Endonuclease/exonuclease/phosphatase"/>
    <property type="match status" value="1"/>
</dbReference>
<feature type="domain" description="Endonuclease/exonuclease/phosphatase" evidence="2">
    <location>
        <begin position="4"/>
        <end position="154"/>
    </location>
</feature>
<dbReference type="Proteomes" id="UP000256486">
    <property type="component" value="Unassembled WGS sequence"/>
</dbReference>
<evidence type="ECO:0000313" key="4">
    <source>
        <dbReference type="Proteomes" id="UP000256486"/>
    </source>
</evidence>
<feature type="region of interest" description="Disordered" evidence="1">
    <location>
        <begin position="226"/>
        <end position="256"/>
    </location>
</feature>
<gene>
    <name evidence="3" type="ORF">B7R54_01430</name>
</gene>
<sequence length="256" mass="28725">MKIMSYNLRRHAAVAELEELVLRHPVDALCLQEGEGTRMPEQIGDLQLSAATYKSELGLAIYYRPDRFTALDSHAFTLRKAMHDRVLLPGIERLLTTRLVDLQSGQDVQLASFHASPLSATNLLRRQQIAQAHVHLTELTGDVPTVMTGDFNYPLLRGRLIKQIEKAGYSLSLSDGPTYYYSKSVAYHFDFATSKGMDVQLVETLPKGLSDHRPILITAEILKRQNLREQQDPARSDADRQDAGHDPHNPVLDGVE</sequence>
<protein>
    <recommendedName>
        <fullName evidence="2">Endonuclease/exonuclease/phosphatase domain-containing protein</fullName>
    </recommendedName>
</protein>
<reference evidence="3 4" key="1">
    <citation type="submission" date="2017-04" db="EMBL/GenBank/DDBJ databases">
        <title>Comparative genome analysis of Subtercola boreus.</title>
        <authorList>
            <person name="Cho Y.-J."/>
            <person name="Cho A."/>
            <person name="Kim O.-S."/>
            <person name="Lee J.-I."/>
        </authorList>
    </citation>
    <scope>NUCLEOTIDE SEQUENCE [LARGE SCALE GENOMIC DNA]</scope>
    <source>
        <strain evidence="3 4">K300</strain>
    </source>
</reference>
<proteinExistence type="predicted"/>
<dbReference type="GO" id="GO:0003824">
    <property type="term" value="F:catalytic activity"/>
    <property type="evidence" value="ECO:0007669"/>
    <property type="project" value="InterPro"/>
</dbReference>
<dbReference type="InterPro" id="IPR005135">
    <property type="entry name" value="Endo/exonuclease/phosphatase"/>
</dbReference>
<organism evidence="3 4">
    <name type="scientific">Subtercola boreus</name>
    <dbReference type="NCBI Taxonomy" id="120213"/>
    <lineage>
        <taxon>Bacteria</taxon>
        <taxon>Bacillati</taxon>
        <taxon>Actinomycetota</taxon>
        <taxon>Actinomycetes</taxon>
        <taxon>Micrococcales</taxon>
        <taxon>Microbacteriaceae</taxon>
        <taxon>Subtercola</taxon>
    </lineage>
</organism>
<evidence type="ECO:0000259" key="2">
    <source>
        <dbReference type="Pfam" id="PF03372"/>
    </source>
</evidence>
<dbReference type="AlphaFoldDB" id="A0A3E0VMY2"/>
<dbReference type="SUPFAM" id="SSF56219">
    <property type="entry name" value="DNase I-like"/>
    <property type="match status" value="1"/>
</dbReference>
<feature type="compositionally biased region" description="Basic and acidic residues" evidence="1">
    <location>
        <begin position="226"/>
        <end position="248"/>
    </location>
</feature>
<comment type="caution">
    <text evidence="3">The sequence shown here is derived from an EMBL/GenBank/DDBJ whole genome shotgun (WGS) entry which is preliminary data.</text>
</comment>
<dbReference type="OrthoDB" id="4398889at2"/>
<keyword evidence="4" id="KW-1185">Reference proteome</keyword>
<name>A0A3E0VMY2_9MICO</name>
<evidence type="ECO:0000313" key="3">
    <source>
        <dbReference type="EMBL" id="RFA11035.1"/>
    </source>
</evidence>